<geneLocation type="mitochondrion" evidence="1"/>
<keyword evidence="1" id="KW-0496">Mitochondrion</keyword>
<dbReference type="AlphaFoldDB" id="L8B982"/>
<protein>
    <submittedName>
        <fullName evidence="1">Uncharacterized protein</fullName>
    </submittedName>
</protein>
<sequence length="54" mass="6232">MKQLFLLVVDCVQSKLIHVSYDLFHLLLLHLCQVVNELIQFLLTVLLNVVILVS</sequence>
<name>L8B982_PHLRA</name>
<dbReference type="EMBL" id="HE613568">
    <property type="protein sequence ID" value="CCE89168.1"/>
    <property type="molecule type" value="Genomic_DNA"/>
</dbReference>
<evidence type="ECO:0000313" key="1">
    <source>
        <dbReference type="EMBL" id="CCE89168.1"/>
    </source>
</evidence>
<reference evidence="1" key="1">
    <citation type="journal article" date="2014" name="PLoS ONE">
        <title>Mitochondrial Genome of Phlebia radiata Is the Second Largest (156 kbp) among Fungi and Features Signs of Genome Flexibility and Recent Recombination Events.</title>
        <authorList>
            <person name="Salavirta H."/>
            <person name="Oksanen I."/>
            <person name="Kuuskeri J."/>
            <person name="Makela M."/>
            <person name="Laine P."/>
            <person name="Paulin L."/>
            <person name="Lundell T."/>
        </authorList>
    </citation>
    <scope>NUCLEOTIDE SEQUENCE</scope>
    <source>
        <strain evidence="1">79</strain>
    </source>
</reference>
<proteinExistence type="predicted"/>
<gene>
    <name evidence="1" type="ORF">PRA_mt0023</name>
</gene>
<accession>L8B982</accession>
<dbReference type="RefSeq" id="YP_007374868.1">
    <property type="nucleotide sequence ID" value="NC_020148.1"/>
</dbReference>
<organism evidence="1">
    <name type="scientific">Phlebia radiata</name>
    <name type="common">White-rot fungus</name>
    <dbReference type="NCBI Taxonomy" id="5308"/>
    <lineage>
        <taxon>Eukaryota</taxon>
        <taxon>Fungi</taxon>
        <taxon>Dikarya</taxon>
        <taxon>Basidiomycota</taxon>
        <taxon>Agaricomycotina</taxon>
        <taxon>Agaricomycetes</taxon>
        <taxon>Polyporales</taxon>
        <taxon>Meruliaceae</taxon>
        <taxon>Phlebia</taxon>
    </lineage>
</organism>
<dbReference type="GeneID" id="14469507"/>